<feature type="transmembrane region" description="Helical" evidence="1">
    <location>
        <begin position="12"/>
        <end position="33"/>
    </location>
</feature>
<dbReference type="PROSITE" id="PS51257">
    <property type="entry name" value="PROKAR_LIPOPROTEIN"/>
    <property type="match status" value="1"/>
</dbReference>
<keyword evidence="3" id="KW-1185">Reference proteome</keyword>
<keyword evidence="1" id="KW-0812">Transmembrane</keyword>
<dbReference type="Proteomes" id="UP000324222">
    <property type="component" value="Unassembled WGS sequence"/>
</dbReference>
<evidence type="ECO:0000313" key="3">
    <source>
        <dbReference type="Proteomes" id="UP000324222"/>
    </source>
</evidence>
<gene>
    <name evidence="2" type="ORF">E2C01_058988</name>
</gene>
<protein>
    <submittedName>
        <fullName evidence="2">Uncharacterized protein</fullName>
    </submittedName>
</protein>
<dbReference type="AlphaFoldDB" id="A0A5B7H4M8"/>
<evidence type="ECO:0000313" key="2">
    <source>
        <dbReference type="EMBL" id="MPC64866.1"/>
    </source>
</evidence>
<reference evidence="2 3" key="1">
    <citation type="submission" date="2019-05" db="EMBL/GenBank/DDBJ databases">
        <title>Another draft genome of Portunus trituberculatus and its Hox gene families provides insights of decapod evolution.</title>
        <authorList>
            <person name="Jeong J.-H."/>
            <person name="Song I."/>
            <person name="Kim S."/>
            <person name="Choi T."/>
            <person name="Kim D."/>
            <person name="Ryu S."/>
            <person name="Kim W."/>
        </authorList>
    </citation>
    <scope>NUCLEOTIDE SEQUENCE [LARGE SCALE GENOMIC DNA]</scope>
    <source>
        <tissue evidence="2">Muscle</tissue>
    </source>
</reference>
<accession>A0A5B7H4M8</accession>
<keyword evidence="1" id="KW-0472">Membrane</keyword>
<organism evidence="2 3">
    <name type="scientific">Portunus trituberculatus</name>
    <name type="common">Swimming crab</name>
    <name type="synonym">Neptunus trituberculatus</name>
    <dbReference type="NCBI Taxonomy" id="210409"/>
    <lineage>
        <taxon>Eukaryota</taxon>
        <taxon>Metazoa</taxon>
        <taxon>Ecdysozoa</taxon>
        <taxon>Arthropoda</taxon>
        <taxon>Crustacea</taxon>
        <taxon>Multicrustacea</taxon>
        <taxon>Malacostraca</taxon>
        <taxon>Eumalacostraca</taxon>
        <taxon>Eucarida</taxon>
        <taxon>Decapoda</taxon>
        <taxon>Pleocyemata</taxon>
        <taxon>Brachyura</taxon>
        <taxon>Eubrachyura</taxon>
        <taxon>Portunoidea</taxon>
        <taxon>Portunidae</taxon>
        <taxon>Portuninae</taxon>
        <taxon>Portunus</taxon>
    </lineage>
</organism>
<keyword evidence="1" id="KW-1133">Transmembrane helix</keyword>
<sequence length="92" mass="9945">MDGRSLYGKVSGLHVLVIVLAAVLVTALLSCVLGHSKMGARLWSHRRSARAAHTTPASRHTHTTIITPTTFTHSVSGLNLLRHSLSVFIITH</sequence>
<evidence type="ECO:0000256" key="1">
    <source>
        <dbReference type="SAM" id="Phobius"/>
    </source>
</evidence>
<dbReference type="EMBL" id="VSRR010022667">
    <property type="protein sequence ID" value="MPC64866.1"/>
    <property type="molecule type" value="Genomic_DNA"/>
</dbReference>
<comment type="caution">
    <text evidence="2">The sequence shown here is derived from an EMBL/GenBank/DDBJ whole genome shotgun (WGS) entry which is preliminary data.</text>
</comment>
<name>A0A5B7H4M8_PORTR</name>
<proteinExistence type="predicted"/>